<dbReference type="Pfam" id="PF00520">
    <property type="entry name" value="Ion_trans"/>
    <property type="match status" value="1"/>
</dbReference>
<dbReference type="CDD" id="cd00038">
    <property type="entry name" value="CAP_ED"/>
    <property type="match status" value="1"/>
</dbReference>
<keyword evidence="4 5" id="KW-0472">Membrane</keyword>
<reference evidence="7" key="1">
    <citation type="submission" date="2021-01" db="EMBL/GenBank/DDBJ databases">
        <authorList>
            <consortium name="Genoscope - CEA"/>
            <person name="William W."/>
        </authorList>
    </citation>
    <scope>NUCLEOTIDE SEQUENCE</scope>
</reference>
<keyword evidence="8" id="KW-1185">Reference proteome</keyword>
<dbReference type="OrthoDB" id="422349at2759"/>
<dbReference type="Proteomes" id="UP000683925">
    <property type="component" value="Unassembled WGS sequence"/>
</dbReference>
<keyword evidence="2 5" id="KW-0812">Transmembrane</keyword>
<name>A0A8S1XSJ5_PAROT</name>
<dbReference type="FunFam" id="1.10.287.70:FF:000123">
    <property type="entry name" value="Potassium channel KAT3"/>
    <property type="match status" value="1"/>
</dbReference>
<dbReference type="PANTHER" id="PTHR47823:SF9">
    <property type="entry name" value="CHROMOSOME UNDETERMINED SCAFFOLD_10, WHOLE GENOME SHOTGUN SEQUENCE"/>
    <property type="match status" value="1"/>
</dbReference>
<comment type="subcellular location">
    <subcellularLocation>
        <location evidence="1">Membrane</location>
        <topology evidence="1">Multi-pass membrane protein</topology>
    </subcellularLocation>
</comment>
<feature type="domain" description="Cyclic nucleotide-binding" evidence="6">
    <location>
        <begin position="406"/>
        <end position="522"/>
    </location>
</feature>
<organism evidence="7 8">
    <name type="scientific">Paramecium octaurelia</name>
    <dbReference type="NCBI Taxonomy" id="43137"/>
    <lineage>
        <taxon>Eukaryota</taxon>
        <taxon>Sar</taxon>
        <taxon>Alveolata</taxon>
        <taxon>Ciliophora</taxon>
        <taxon>Intramacronucleata</taxon>
        <taxon>Oligohymenophorea</taxon>
        <taxon>Peniculida</taxon>
        <taxon>Parameciidae</taxon>
        <taxon>Paramecium</taxon>
    </lineage>
</organism>
<dbReference type="EMBL" id="CAJJDP010000131">
    <property type="protein sequence ID" value="CAD8204065.1"/>
    <property type="molecule type" value="Genomic_DNA"/>
</dbReference>
<gene>
    <name evidence="7" type="ORF">POCTA_138.1.T1310167</name>
</gene>
<dbReference type="GO" id="GO:0005216">
    <property type="term" value="F:monoatomic ion channel activity"/>
    <property type="evidence" value="ECO:0007669"/>
    <property type="project" value="InterPro"/>
</dbReference>
<evidence type="ECO:0000256" key="3">
    <source>
        <dbReference type="ARBA" id="ARBA00022989"/>
    </source>
</evidence>
<dbReference type="OMA" id="DWYYHWL"/>
<evidence type="ECO:0000256" key="2">
    <source>
        <dbReference type="ARBA" id="ARBA00022692"/>
    </source>
</evidence>
<dbReference type="PANTHER" id="PTHR47823">
    <property type="entry name" value="ION_TRANS DOMAIN-CONTAINING PROTEIN"/>
    <property type="match status" value="1"/>
</dbReference>
<accession>A0A8S1XSJ5</accession>
<dbReference type="Pfam" id="PF00027">
    <property type="entry name" value="cNMP_binding"/>
    <property type="match status" value="1"/>
</dbReference>
<feature type="transmembrane region" description="Helical" evidence="5">
    <location>
        <begin position="66"/>
        <end position="88"/>
    </location>
</feature>
<comment type="caution">
    <text evidence="7">The sequence shown here is derived from an EMBL/GenBank/DDBJ whole genome shotgun (WGS) entry which is preliminary data.</text>
</comment>
<keyword evidence="3 5" id="KW-1133">Transmembrane helix</keyword>
<dbReference type="InterPro" id="IPR000595">
    <property type="entry name" value="cNMP-bd_dom"/>
</dbReference>
<dbReference type="AlphaFoldDB" id="A0A8S1XSJ5"/>
<dbReference type="PROSITE" id="PS50042">
    <property type="entry name" value="CNMP_BINDING_3"/>
    <property type="match status" value="1"/>
</dbReference>
<sequence>MEEQVTRPGKKLWAIARKKVKVIARINAMKRITLQNYYGVRDDNDFVEATQINKWVIYPDSKFKGFWDFIIILLMLYTCTILPFRLAFQDSSSDVWNTIDEVFNYVFMADIVINFFTAYQDADNVLVTNNKYILMNYLKTWFLLDVASVIPFDQIFQPDPQTQTTQTQGGQKGSYTQLLRLTRLPRLYRLLKVVKLFRIVRFQQTNRSSMFSKLIKSCIKLDASIKRMIKIMGMSLLFLHLSSCFYYLITKIETDSVTWVTNLGLEEADEATLYIRSFHWALQTLTTVGFGDVSPQTDWEKLYAIFWMGVGSAFFSFMISNLQGAVGDSEKSAKNKIMRLNVIQNKIKIPDYLFSLIKRQLESQQVENSRQQIILQTKPLIKQLPTCLRSSVQLCIYAHVIEKIKFLQDKDIELIMDVIPKISPLNWAQGDILFSTDDYAEEIYFVSIGEITTRAADGSTISVYREGDTLGLLEAIYDVRRIGTAICSKNTQLFSLDRTTYLQMLQDYPQLLSEVKQQVDKRIKEVKPFVEDATILNRSIYEVMQDYQRKINKIKKIIEQLQKSEDSNDIIDTDKNQLQIFLQTNTQLGDIMNLQRESNSRETVMFENAKSMNNLIDQLADLWQKQLIEKIDQMHTETTYMIQAVQDRVEYYQKATKKFSNLKNDLTKQKENIQSMTKI</sequence>
<evidence type="ECO:0000256" key="5">
    <source>
        <dbReference type="SAM" id="Phobius"/>
    </source>
</evidence>
<dbReference type="InterPro" id="IPR005821">
    <property type="entry name" value="Ion_trans_dom"/>
</dbReference>
<evidence type="ECO:0000313" key="8">
    <source>
        <dbReference type="Proteomes" id="UP000683925"/>
    </source>
</evidence>
<feature type="transmembrane region" description="Helical" evidence="5">
    <location>
        <begin position="229"/>
        <end position="249"/>
    </location>
</feature>
<evidence type="ECO:0000313" key="7">
    <source>
        <dbReference type="EMBL" id="CAD8204065.1"/>
    </source>
</evidence>
<proteinExistence type="predicted"/>
<feature type="transmembrane region" description="Helical" evidence="5">
    <location>
        <begin position="302"/>
        <end position="322"/>
    </location>
</feature>
<evidence type="ECO:0000259" key="6">
    <source>
        <dbReference type="PROSITE" id="PS50042"/>
    </source>
</evidence>
<dbReference type="SMART" id="SM00100">
    <property type="entry name" value="cNMP"/>
    <property type="match status" value="1"/>
</dbReference>
<dbReference type="GO" id="GO:0016020">
    <property type="term" value="C:membrane"/>
    <property type="evidence" value="ECO:0007669"/>
    <property type="project" value="UniProtKB-SubCell"/>
</dbReference>
<evidence type="ECO:0000256" key="1">
    <source>
        <dbReference type="ARBA" id="ARBA00004141"/>
    </source>
</evidence>
<evidence type="ECO:0000256" key="4">
    <source>
        <dbReference type="ARBA" id="ARBA00023136"/>
    </source>
</evidence>
<protein>
    <recommendedName>
        <fullName evidence="6">Cyclic nucleotide-binding domain-containing protein</fullName>
    </recommendedName>
</protein>